<proteinExistence type="predicted"/>
<dbReference type="AlphaFoldDB" id="A0A397SRJ3"/>
<dbReference type="EMBL" id="QKYT01000304">
    <property type="protein sequence ID" value="RIA87529.1"/>
    <property type="molecule type" value="Genomic_DNA"/>
</dbReference>
<accession>A0A397SRJ3</accession>
<evidence type="ECO:0000256" key="1">
    <source>
        <dbReference type="SAM" id="Coils"/>
    </source>
</evidence>
<keyword evidence="3" id="KW-1185">Reference proteome</keyword>
<feature type="coiled-coil region" evidence="1">
    <location>
        <begin position="165"/>
        <end position="202"/>
    </location>
</feature>
<dbReference type="Proteomes" id="UP000265703">
    <property type="component" value="Unassembled WGS sequence"/>
</dbReference>
<keyword evidence="1" id="KW-0175">Coiled coil</keyword>
<dbReference type="STRING" id="658196.A0A397SRJ3"/>
<evidence type="ECO:0000313" key="3">
    <source>
        <dbReference type="Proteomes" id="UP000265703"/>
    </source>
</evidence>
<name>A0A397SRJ3_9GLOM</name>
<dbReference type="OrthoDB" id="2344771at2759"/>
<evidence type="ECO:0000313" key="2">
    <source>
        <dbReference type="EMBL" id="RIA87529.1"/>
    </source>
</evidence>
<feature type="coiled-coil region" evidence="1">
    <location>
        <begin position="30"/>
        <end position="113"/>
    </location>
</feature>
<sequence>MTQNLSEGDWSATFDDINFPEYEYEEINLNEKLAEELKISETLCNQLRNKYESLGKYYNHINNILSEKQELKNTIVDLNQTNDHNSKLIKVLVKTLEERSKEIQEKDNVIQEKDCVIQEKDNVIQEKDCVIQENNVIQEKDCVIQEKDNIIQERGYMIQEKDCVIQENDREIQKIQEKYNAAQEKNRKIQKIQEKDKIIQEKDSVIQEKDSVIQEKDSVIQEKDCVIQEMDKKIKEIRLQNKTLTEESSKYQYENNKNNSAALKYDITNLQHSLENYITKCKGNVDININEIQKLLKKYESNSVITKDHKPLIKAVLQRHVIEQIFKYGEEYFQFANLNKYKKYGSGTETYLYNKANELINLAEIFAAKRDGVDETTKLLPVKLRQIFAALGNRGFNKVIKKKKKTSSHEFISEYQDILNEEINKYRKFGDPERKREIEDMAGSIIQKVINLFWFRLEVQEPIAEYIWFKYNDKIDPSYMEGTWEDDEIDKIVVDICYFPVIAQEFDKKSKRQIYTPAGILHKYK</sequence>
<organism evidence="2 3">
    <name type="scientific">Glomus cerebriforme</name>
    <dbReference type="NCBI Taxonomy" id="658196"/>
    <lineage>
        <taxon>Eukaryota</taxon>
        <taxon>Fungi</taxon>
        <taxon>Fungi incertae sedis</taxon>
        <taxon>Mucoromycota</taxon>
        <taxon>Glomeromycotina</taxon>
        <taxon>Glomeromycetes</taxon>
        <taxon>Glomerales</taxon>
        <taxon>Glomeraceae</taxon>
        <taxon>Glomus</taxon>
    </lineage>
</organism>
<comment type="caution">
    <text evidence="2">The sequence shown here is derived from an EMBL/GenBank/DDBJ whole genome shotgun (WGS) entry which is preliminary data.</text>
</comment>
<gene>
    <name evidence="2" type="ORF">C1645_877970</name>
</gene>
<protein>
    <submittedName>
        <fullName evidence="2">Uncharacterized protein</fullName>
    </submittedName>
</protein>
<reference evidence="2 3" key="1">
    <citation type="submission" date="2018-06" db="EMBL/GenBank/DDBJ databases">
        <title>Comparative genomics reveals the genomic features of Rhizophagus irregularis, R. cerebriforme, R. diaphanum and Gigaspora rosea, and their symbiotic lifestyle signature.</title>
        <authorList>
            <person name="Morin E."/>
            <person name="San Clemente H."/>
            <person name="Chen E.C.H."/>
            <person name="De La Providencia I."/>
            <person name="Hainaut M."/>
            <person name="Kuo A."/>
            <person name="Kohler A."/>
            <person name="Murat C."/>
            <person name="Tang N."/>
            <person name="Roy S."/>
            <person name="Loubradou J."/>
            <person name="Henrissat B."/>
            <person name="Grigoriev I.V."/>
            <person name="Corradi N."/>
            <person name="Roux C."/>
            <person name="Martin F.M."/>
        </authorList>
    </citation>
    <scope>NUCLEOTIDE SEQUENCE [LARGE SCALE GENOMIC DNA]</scope>
    <source>
        <strain evidence="2 3">DAOM 227022</strain>
    </source>
</reference>